<dbReference type="EMBL" id="BK014153">
    <property type="protein sequence ID" value="DAD52604.1"/>
    <property type="molecule type" value="Genomic_RNA"/>
</dbReference>
<reference evidence="1" key="1">
    <citation type="submission" date="2020-09" db="EMBL/GenBank/DDBJ databases">
        <title>Leviviricetes taxonomy.</title>
        <authorList>
            <person name="Stockdale S.R."/>
            <person name="Callanan J."/>
            <person name="Adriaenssens E.M."/>
            <person name="Kuhn J.H."/>
            <person name="Rumnieks J."/>
            <person name="Shkoporov A."/>
            <person name="Draper L.A."/>
            <person name="Ross P."/>
            <person name="Hill C."/>
        </authorList>
    </citation>
    <scope>NUCLEOTIDE SEQUENCE</scope>
</reference>
<dbReference type="GeneID" id="80398033"/>
<proteinExistence type="predicted"/>
<evidence type="ECO:0000313" key="1">
    <source>
        <dbReference type="EMBL" id="DAD52604.1"/>
    </source>
</evidence>
<dbReference type="Proteomes" id="UP000677631">
    <property type="component" value="Segment"/>
</dbReference>
<dbReference type="RefSeq" id="YP_010769108.1">
    <property type="nucleotide sequence ID" value="NC_073880.1"/>
</dbReference>
<name>A0A8S5L590_9VIRU</name>
<sequence length="133" mass="14784">MKTLIPSYKDHTFLLSVLLKGTAYDEDSFISRLIALDIEPLSSYAVSELVSDLDGVLSLNYLGLGSTISTYSVIQKLTEFHVSLAVRSLCLLRELLYIVPGIHISIYPSSKFVLGNSHCHDCEMQFVDPGEQQ</sequence>
<dbReference type="KEGG" id="vg:80398033"/>
<organism evidence="1 2">
    <name type="scientific">ssRNA phage SRR6960551_4</name>
    <dbReference type="NCBI Taxonomy" id="2786555"/>
    <lineage>
        <taxon>Viruses</taxon>
        <taxon>Riboviria</taxon>
        <taxon>Orthornavirae</taxon>
        <taxon>Lenarviricota</taxon>
        <taxon>Leviviricetes</taxon>
        <taxon>Norzivirales</taxon>
        <taxon>Fiersviridae</taxon>
        <taxon>Bohwovirus</taxon>
        <taxon>Bohwovirus asiocola</taxon>
    </lineage>
</organism>
<gene>
    <name evidence="1" type="primary">SRR6960551_4_1</name>
</gene>
<evidence type="ECO:0000313" key="2">
    <source>
        <dbReference type="Proteomes" id="UP000677631"/>
    </source>
</evidence>
<protein>
    <submittedName>
        <fullName evidence="1">Uncharacterized protein</fullName>
    </submittedName>
</protein>
<keyword evidence="2" id="KW-1185">Reference proteome</keyword>
<accession>A0A8S5L590</accession>